<evidence type="ECO:0000256" key="4">
    <source>
        <dbReference type="ARBA" id="ARBA00022989"/>
    </source>
</evidence>
<evidence type="ECO:0000313" key="9">
    <source>
        <dbReference type="Proteomes" id="UP001500908"/>
    </source>
</evidence>
<proteinExistence type="predicted"/>
<reference evidence="9" key="1">
    <citation type="journal article" date="2019" name="Int. J. Syst. Evol. Microbiol.">
        <title>The Global Catalogue of Microorganisms (GCM) 10K type strain sequencing project: providing services to taxonomists for standard genome sequencing and annotation.</title>
        <authorList>
            <consortium name="The Broad Institute Genomics Platform"/>
            <consortium name="The Broad Institute Genome Sequencing Center for Infectious Disease"/>
            <person name="Wu L."/>
            <person name="Ma J."/>
        </authorList>
    </citation>
    <scope>NUCLEOTIDE SEQUENCE [LARGE SCALE GENOMIC DNA]</scope>
    <source>
        <strain evidence="9">JCM 17137</strain>
    </source>
</reference>
<dbReference type="InterPro" id="IPR050833">
    <property type="entry name" value="Poly_Biosynth_Transport"/>
</dbReference>
<comment type="subcellular location">
    <subcellularLocation>
        <location evidence="1">Cell membrane</location>
        <topology evidence="1">Multi-pass membrane protein</topology>
    </subcellularLocation>
</comment>
<evidence type="ECO:0000313" key="8">
    <source>
        <dbReference type="EMBL" id="GAA3742348.1"/>
    </source>
</evidence>
<keyword evidence="4 7" id="KW-1133">Transmembrane helix</keyword>
<evidence type="ECO:0000256" key="3">
    <source>
        <dbReference type="ARBA" id="ARBA00022692"/>
    </source>
</evidence>
<evidence type="ECO:0000256" key="6">
    <source>
        <dbReference type="SAM" id="MobiDB-lite"/>
    </source>
</evidence>
<dbReference type="EMBL" id="BAABDD010000008">
    <property type="protein sequence ID" value="GAA3742348.1"/>
    <property type="molecule type" value="Genomic_DNA"/>
</dbReference>
<evidence type="ECO:0000256" key="5">
    <source>
        <dbReference type="ARBA" id="ARBA00023136"/>
    </source>
</evidence>
<protein>
    <recommendedName>
        <fullName evidence="10">Membrane protein involved in the export of O-antigen and teichoic acid</fullName>
    </recommendedName>
</protein>
<organism evidence="8 9">
    <name type="scientific">Salinactinospora qingdaonensis</name>
    <dbReference type="NCBI Taxonomy" id="702744"/>
    <lineage>
        <taxon>Bacteria</taxon>
        <taxon>Bacillati</taxon>
        <taxon>Actinomycetota</taxon>
        <taxon>Actinomycetes</taxon>
        <taxon>Streptosporangiales</taxon>
        <taxon>Nocardiopsidaceae</taxon>
        <taxon>Salinactinospora</taxon>
    </lineage>
</organism>
<keyword evidence="5 7" id="KW-0472">Membrane</keyword>
<evidence type="ECO:0000256" key="1">
    <source>
        <dbReference type="ARBA" id="ARBA00004651"/>
    </source>
</evidence>
<feature type="transmembrane region" description="Helical" evidence="7">
    <location>
        <begin position="53"/>
        <end position="78"/>
    </location>
</feature>
<feature type="transmembrane region" description="Helical" evidence="7">
    <location>
        <begin position="441"/>
        <end position="463"/>
    </location>
</feature>
<evidence type="ECO:0000256" key="2">
    <source>
        <dbReference type="ARBA" id="ARBA00022475"/>
    </source>
</evidence>
<comment type="caution">
    <text evidence="8">The sequence shown here is derived from an EMBL/GenBank/DDBJ whole genome shotgun (WGS) entry which is preliminary data.</text>
</comment>
<feature type="transmembrane region" description="Helical" evidence="7">
    <location>
        <begin position="176"/>
        <end position="209"/>
    </location>
</feature>
<dbReference type="Pfam" id="PF01943">
    <property type="entry name" value="Polysacc_synt"/>
    <property type="match status" value="1"/>
</dbReference>
<accession>A0ABP7FLM9</accession>
<feature type="transmembrane region" description="Helical" evidence="7">
    <location>
        <begin position="20"/>
        <end position="41"/>
    </location>
</feature>
<keyword evidence="9" id="KW-1185">Reference proteome</keyword>
<evidence type="ECO:0008006" key="10">
    <source>
        <dbReference type="Google" id="ProtNLM"/>
    </source>
</evidence>
<feature type="transmembrane region" description="Helical" evidence="7">
    <location>
        <begin position="469"/>
        <end position="488"/>
    </location>
</feature>
<dbReference type="PANTHER" id="PTHR30250:SF11">
    <property type="entry name" value="O-ANTIGEN TRANSPORTER-RELATED"/>
    <property type="match status" value="1"/>
</dbReference>
<dbReference type="RefSeq" id="WP_344970621.1">
    <property type="nucleotide sequence ID" value="NZ_BAABDD010000008.1"/>
</dbReference>
<dbReference type="Proteomes" id="UP001500908">
    <property type="component" value="Unassembled WGS sequence"/>
</dbReference>
<keyword evidence="3 7" id="KW-0812">Transmembrane</keyword>
<keyword evidence="2" id="KW-1003">Cell membrane</keyword>
<name>A0ABP7FLM9_9ACTN</name>
<evidence type="ECO:0000256" key="7">
    <source>
        <dbReference type="SAM" id="Phobius"/>
    </source>
</evidence>
<feature type="region of interest" description="Disordered" evidence="6">
    <location>
        <begin position="497"/>
        <end position="553"/>
    </location>
</feature>
<feature type="transmembrane region" description="Helical" evidence="7">
    <location>
        <begin position="318"/>
        <end position="339"/>
    </location>
</feature>
<dbReference type="PANTHER" id="PTHR30250">
    <property type="entry name" value="PST FAMILY PREDICTED COLANIC ACID TRANSPORTER"/>
    <property type="match status" value="1"/>
</dbReference>
<dbReference type="InterPro" id="IPR002797">
    <property type="entry name" value="Polysacc_synth"/>
</dbReference>
<feature type="transmembrane region" description="Helical" evidence="7">
    <location>
        <begin position="351"/>
        <end position="376"/>
    </location>
</feature>
<gene>
    <name evidence="8" type="ORF">GCM10022402_22550</name>
</gene>
<feature type="transmembrane region" description="Helical" evidence="7">
    <location>
        <begin position="98"/>
        <end position="120"/>
    </location>
</feature>
<sequence>MRRNRGDEDGVGLGRVARGGAVNMAGAVVGAGLNLGVVVAVARGFSPEAAGVFFSATSVFLIMAAVANLGTSNGLVYFVARLRALGAAGQVPSVLRLAFGPTVAVAAVLAVATLLLADPLARWLGAPEAGTYLRLLAAFLPFAVAGDAAMAAARGMHDMGSTVAFDKVARPLSQLVLLGTAALVGAAGLLTVAWAGPYLPIAALAWWWLRRLLRRADDDGATASEAAVAPGARTFWAFTLPRSVADIAQIGIQRSGIVLVAVLRSAAEAALFTAATRFMVVGQFGMQAVQYAAQPRMTELLALEDRAGANTLFQTSTAWLICLTWPLFLPLIVYAPLVLGVFGTGYAAGEGVLVVISLAMLLASACGMGDLVLTVAGRPRWSLVNNVAALVVDVCVCVGLVPMLGAVGAAVAWLAAIGVRNLLPVVQLARWLRLWPVGRPWLLAVAVTTVWFGLVPLGGRLLLGVTLPSLAATLAVAGLGYVATVWGVRGPLGIGEITGGDRRSKPASDTTPADGAPTQAACPEQVQPTQEGTHPPKAPHTSDYSHKVSTNAR</sequence>